<dbReference type="InterPro" id="IPR011075">
    <property type="entry name" value="TetR_C"/>
</dbReference>
<evidence type="ECO:0000313" key="7">
    <source>
        <dbReference type="Proteomes" id="UP000035265"/>
    </source>
</evidence>
<evidence type="ECO:0000313" key="6">
    <source>
        <dbReference type="EMBL" id="KLN35890.1"/>
    </source>
</evidence>
<evidence type="ECO:0000256" key="1">
    <source>
        <dbReference type="ARBA" id="ARBA00023015"/>
    </source>
</evidence>
<evidence type="ECO:0000256" key="3">
    <source>
        <dbReference type="ARBA" id="ARBA00023163"/>
    </source>
</evidence>
<name>A0A0H2KQT6_9MICO</name>
<dbReference type="Pfam" id="PF16925">
    <property type="entry name" value="TetR_C_13"/>
    <property type="match status" value="1"/>
</dbReference>
<dbReference type="PANTHER" id="PTHR47506">
    <property type="entry name" value="TRANSCRIPTIONAL REGULATORY PROTEIN"/>
    <property type="match status" value="1"/>
</dbReference>
<dbReference type="PROSITE" id="PS50977">
    <property type="entry name" value="HTH_TETR_2"/>
    <property type="match status" value="1"/>
</dbReference>
<dbReference type="PATRIC" id="fig|264251.5.peg.1279"/>
<dbReference type="InterPro" id="IPR001647">
    <property type="entry name" value="HTH_TetR"/>
</dbReference>
<dbReference type="RefSeq" id="WP_047231932.1">
    <property type="nucleotide sequence ID" value="NZ_JNBQ01000003.1"/>
</dbReference>
<evidence type="ECO:0000256" key="4">
    <source>
        <dbReference type="PROSITE-ProRule" id="PRU00335"/>
    </source>
</evidence>
<dbReference type="PANTHER" id="PTHR47506:SF6">
    <property type="entry name" value="HTH-TYPE TRANSCRIPTIONAL REPRESSOR NEMR"/>
    <property type="match status" value="1"/>
</dbReference>
<reference evidence="6 7" key="1">
    <citation type="submission" date="2014-05" db="EMBL/GenBank/DDBJ databases">
        <title>Cellulosimicrobium funkei U11 genome.</title>
        <authorList>
            <person name="Hu C."/>
            <person name="Gong Y."/>
            <person name="Wan W."/>
            <person name="Jiang M."/>
        </authorList>
    </citation>
    <scope>NUCLEOTIDE SEQUENCE [LARGE SCALE GENOMIC DNA]</scope>
    <source>
        <strain evidence="6 7">U11</strain>
    </source>
</reference>
<proteinExistence type="predicted"/>
<keyword evidence="1" id="KW-0805">Transcription regulation</keyword>
<dbReference type="AlphaFoldDB" id="A0A0H2KQT6"/>
<accession>A0A0H2KQT6</accession>
<gene>
    <name evidence="6" type="ORF">FB00_06265</name>
</gene>
<dbReference type="Gene3D" id="1.10.357.10">
    <property type="entry name" value="Tetracycline Repressor, domain 2"/>
    <property type="match status" value="1"/>
</dbReference>
<dbReference type="SUPFAM" id="SSF48498">
    <property type="entry name" value="Tetracyclin repressor-like, C-terminal domain"/>
    <property type="match status" value="1"/>
</dbReference>
<dbReference type="STRING" id="264251.FB00_06265"/>
<keyword evidence="7" id="KW-1185">Reference proteome</keyword>
<keyword evidence="3" id="KW-0804">Transcription</keyword>
<dbReference type="GO" id="GO:0003677">
    <property type="term" value="F:DNA binding"/>
    <property type="evidence" value="ECO:0007669"/>
    <property type="project" value="UniProtKB-UniRule"/>
</dbReference>
<sequence>MTKGDETRQAILHRGVEAAYRVGLTGLTIGELASATGMSKSGLYAHFRSKESLQLAVLGQARAEFIDTVVAPALRTPRGEPRMRALFEGWLACDLRQDPGGCLFVKAATELSAQQGPVRDQLVRDHRDLCDVVAQVFRTCVAEGGFRADVDPEQFASDLYGVMLGVNHAHVFMADPLAEERARRAFEALLDAARTPAPAPVR</sequence>
<dbReference type="Pfam" id="PF00440">
    <property type="entry name" value="TetR_N"/>
    <property type="match status" value="1"/>
</dbReference>
<feature type="DNA-binding region" description="H-T-H motif" evidence="4">
    <location>
        <begin position="28"/>
        <end position="47"/>
    </location>
</feature>
<protein>
    <submittedName>
        <fullName evidence="6">TetR family transcriptional regulator</fullName>
    </submittedName>
</protein>
<dbReference type="SUPFAM" id="SSF46689">
    <property type="entry name" value="Homeodomain-like"/>
    <property type="match status" value="1"/>
</dbReference>
<dbReference type="EMBL" id="JNBQ01000003">
    <property type="protein sequence ID" value="KLN35890.1"/>
    <property type="molecule type" value="Genomic_DNA"/>
</dbReference>
<evidence type="ECO:0000259" key="5">
    <source>
        <dbReference type="PROSITE" id="PS50977"/>
    </source>
</evidence>
<comment type="caution">
    <text evidence="6">The sequence shown here is derived from an EMBL/GenBank/DDBJ whole genome shotgun (WGS) entry which is preliminary data.</text>
</comment>
<organism evidence="6 7">
    <name type="scientific">Cellulosimicrobium funkei</name>
    <dbReference type="NCBI Taxonomy" id="264251"/>
    <lineage>
        <taxon>Bacteria</taxon>
        <taxon>Bacillati</taxon>
        <taxon>Actinomycetota</taxon>
        <taxon>Actinomycetes</taxon>
        <taxon>Micrococcales</taxon>
        <taxon>Promicromonosporaceae</taxon>
        <taxon>Cellulosimicrobium</taxon>
    </lineage>
</organism>
<dbReference type="InterPro" id="IPR036271">
    <property type="entry name" value="Tet_transcr_reg_TetR-rel_C_sf"/>
</dbReference>
<dbReference type="Proteomes" id="UP000035265">
    <property type="component" value="Unassembled WGS sequence"/>
</dbReference>
<evidence type="ECO:0000256" key="2">
    <source>
        <dbReference type="ARBA" id="ARBA00023125"/>
    </source>
</evidence>
<feature type="domain" description="HTH tetR-type" evidence="5">
    <location>
        <begin position="5"/>
        <end position="65"/>
    </location>
</feature>
<dbReference type="Gene3D" id="1.10.10.60">
    <property type="entry name" value="Homeodomain-like"/>
    <property type="match status" value="1"/>
</dbReference>
<keyword evidence="2 4" id="KW-0238">DNA-binding</keyword>
<dbReference type="InterPro" id="IPR009057">
    <property type="entry name" value="Homeodomain-like_sf"/>
</dbReference>